<dbReference type="EMBL" id="BAAAAF010000002">
    <property type="protein sequence ID" value="GAA0034762.1"/>
    <property type="molecule type" value="Genomic_DNA"/>
</dbReference>
<dbReference type="Proteomes" id="UP001498238">
    <property type="component" value="Unassembled WGS sequence"/>
</dbReference>
<protein>
    <submittedName>
        <fullName evidence="9">Iron chelate uptake ABC transporter family permease subunit</fullName>
    </submittedName>
</protein>
<keyword evidence="4" id="KW-1003">Cell membrane</keyword>
<evidence type="ECO:0000313" key="9">
    <source>
        <dbReference type="EMBL" id="GAA0034762.1"/>
    </source>
</evidence>
<feature type="transmembrane region" description="Helical" evidence="8">
    <location>
        <begin position="162"/>
        <end position="183"/>
    </location>
</feature>
<keyword evidence="7 8" id="KW-0472">Membrane</keyword>
<dbReference type="SUPFAM" id="SSF81345">
    <property type="entry name" value="ABC transporter involved in vitamin B12 uptake, BtuC"/>
    <property type="match status" value="1"/>
</dbReference>
<keyword evidence="3" id="KW-0813">Transport</keyword>
<evidence type="ECO:0000256" key="6">
    <source>
        <dbReference type="ARBA" id="ARBA00022989"/>
    </source>
</evidence>
<name>A0ABN0SJZ7_9MICO</name>
<evidence type="ECO:0000313" key="10">
    <source>
        <dbReference type="Proteomes" id="UP001498238"/>
    </source>
</evidence>
<dbReference type="Gene3D" id="1.10.3470.10">
    <property type="entry name" value="ABC transporter involved in vitamin B12 uptake, BtuC"/>
    <property type="match status" value="1"/>
</dbReference>
<feature type="transmembrane region" description="Helical" evidence="8">
    <location>
        <begin position="102"/>
        <end position="123"/>
    </location>
</feature>
<reference evidence="9 10" key="1">
    <citation type="submission" date="2024-01" db="EMBL/GenBank/DDBJ databases">
        <title>Characterization of antibiotic resistant novel bacterial strains and their environmental applications.</title>
        <authorList>
            <person name="Manzoor S."/>
            <person name="Abbas S."/>
            <person name="Arshad M."/>
            <person name="Ahmed I."/>
        </authorList>
    </citation>
    <scope>NUCLEOTIDE SEQUENCE [LARGE SCALE GENOMIC DNA]</scope>
    <source>
        <strain evidence="9 10">NCCP-602</strain>
    </source>
</reference>
<dbReference type="PANTHER" id="PTHR30472:SF1">
    <property type="entry name" value="FE(3+) DICITRATE TRANSPORT SYSTEM PERMEASE PROTEIN FECC-RELATED"/>
    <property type="match status" value="1"/>
</dbReference>
<dbReference type="CDD" id="cd06550">
    <property type="entry name" value="TM_ABC_iron-siderophores_like"/>
    <property type="match status" value="1"/>
</dbReference>
<keyword evidence="6 8" id="KW-1133">Transmembrane helix</keyword>
<comment type="caution">
    <text evidence="9">The sequence shown here is derived from an EMBL/GenBank/DDBJ whole genome shotgun (WGS) entry which is preliminary data.</text>
</comment>
<proteinExistence type="inferred from homology"/>
<feature type="transmembrane region" description="Helical" evidence="8">
    <location>
        <begin position="73"/>
        <end position="90"/>
    </location>
</feature>
<gene>
    <name evidence="9" type="ORF">NCCP602_07230</name>
</gene>
<evidence type="ECO:0000256" key="8">
    <source>
        <dbReference type="SAM" id="Phobius"/>
    </source>
</evidence>
<feature type="transmembrane region" description="Helical" evidence="8">
    <location>
        <begin position="129"/>
        <end position="150"/>
    </location>
</feature>
<evidence type="ECO:0000256" key="3">
    <source>
        <dbReference type="ARBA" id="ARBA00022448"/>
    </source>
</evidence>
<sequence>MTTGVLAPTSAALRPGPPDRSLVLCTLGLAAILGLSVLIGARSLDLPTVAAALTGQGTAEAAAIVWEQRIPRTLNGLLGGAALAVAGVVIQGHTRNPLADPGLLGVTAGASLAVVVGISVLGFATPAEYLWLSYLGAALGAAAVLIIGVLAGRRRDASPASLVLAGAAVSALLSAVTGIVLLLDAATLDVYRFWTVGSLAGGRGLDSLAVVAPLMLAGAVLAAAQARSLDAFALGADTARSLGRRLLPGQFAGLLSVTLLVGGATALVGSLGFVGLVAPHIARGLVGPAHARLLPISAVLGAALVLSADILGRVLVAPAELPVGIVLGVIGGPVFLLLVVRLFRSRS</sequence>
<feature type="transmembrane region" description="Helical" evidence="8">
    <location>
        <begin position="21"/>
        <end position="41"/>
    </location>
</feature>
<evidence type="ECO:0000256" key="7">
    <source>
        <dbReference type="ARBA" id="ARBA00023136"/>
    </source>
</evidence>
<dbReference type="InterPro" id="IPR000522">
    <property type="entry name" value="ABC_transptr_permease_BtuC"/>
</dbReference>
<evidence type="ECO:0000256" key="4">
    <source>
        <dbReference type="ARBA" id="ARBA00022475"/>
    </source>
</evidence>
<dbReference type="RefSeq" id="WP_339391734.1">
    <property type="nucleotide sequence ID" value="NZ_BAAAAF010000002.1"/>
</dbReference>
<comment type="similarity">
    <text evidence="2">Belongs to the binding-protein-dependent transport system permease family. FecCD subfamily.</text>
</comment>
<accession>A0ABN0SJZ7</accession>
<dbReference type="Pfam" id="PF01032">
    <property type="entry name" value="FecCD"/>
    <property type="match status" value="1"/>
</dbReference>
<keyword evidence="5 8" id="KW-0812">Transmembrane</keyword>
<dbReference type="InterPro" id="IPR037294">
    <property type="entry name" value="ABC_BtuC-like"/>
</dbReference>
<feature type="transmembrane region" description="Helical" evidence="8">
    <location>
        <begin position="251"/>
        <end position="281"/>
    </location>
</feature>
<feature type="transmembrane region" description="Helical" evidence="8">
    <location>
        <begin position="321"/>
        <end position="343"/>
    </location>
</feature>
<keyword evidence="10" id="KW-1185">Reference proteome</keyword>
<evidence type="ECO:0000256" key="5">
    <source>
        <dbReference type="ARBA" id="ARBA00022692"/>
    </source>
</evidence>
<evidence type="ECO:0000256" key="1">
    <source>
        <dbReference type="ARBA" id="ARBA00004651"/>
    </source>
</evidence>
<comment type="subcellular location">
    <subcellularLocation>
        <location evidence="1">Cell membrane</location>
        <topology evidence="1">Multi-pass membrane protein</topology>
    </subcellularLocation>
</comment>
<evidence type="ECO:0000256" key="2">
    <source>
        <dbReference type="ARBA" id="ARBA00007935"/>
    </source>
</evidence>
<organism evidence="9 10">
    <name type="scientific">Brevibacterium metallidurans</name>
    <dbReference type="NCBI Taxonomy" id="1482676"/>
    <lineage>
        <taxon>Bacteria</taxon>
        <taxon>Bacillati</taxon>
        <taxon>Actinomycetota</taxon>
        <taxon>Actinomycetes</taxon>
        <taxon>Micrococcales</taxon>
        <taxon>Brevibacteriaceae</taxon>
        <taxon>Brevibacterium</taxon>
    </lineage>
</organism>
<feature type="transmembrane region" description="Helical" evidence="8">
    <location>
        <begin position="293"/>
        <end position="315"/>
    </location>
</feature>
<dbReference type="PANTHER" id="PTHR30472">
    <property type="entry name" value="FERRIC ENTEROBACTIN TRANSPORT SYSTEM PERMEASE PROTEIN"/>
    <property type="match status" value="1"/>
</dbReference>